<comment type="catalytic activity">
    <reaction evidence="8">
        <text>2 nitric oxide + NADH + 2 O2 = 2 nitrate + NAD(+) + H(+)</text>
        <dbReference type="Rhea" id="RHEA:19469"/>
        <dbReference type="ChEBI" id="CHEBI:15378"/>
        <dbReference type="ChEBI" id="CHEBI:15379"/>
        <dbReference type="ChEBI" id="CHEBI:16480"/>
        <dbReference type="ChEBI" id="CHEBI:17632"/>
        <dbReference type="ChEBI" id="CHEBI:57540"/>
        <dbReference type="ChEBI" id="CHEBI:57945"/>
        <dbReference type="EC" id="1.14.12.17"/>
    </reaction>
</comment>
<evidence type="ECO:0000313" key="13">
    <source>
        <dbReference type="EMBL" id="GAA4318492.1"/>
    </source>
</evidence>
<keyword evidence="3 10" id="KW-0349">Heme</keyword>
<evidence type="ECO:0000256" key="2">
    <source>
        <dbReference type="ARBA" id="ARBA00012229"/>
    </source>
</evidence>
<dbReference type="NCBIfam" id="NF009805">
    <property type="entry name" value="PRK13289.1"/>
    <property type="match status" value="1"/>
</dbReference>
<evidence type="ECO:0000256" key="3">
    <source>
        <dbReference type="ARBA" id="ARBA00022617"/>
    </source>
</evidence>
<reference evidence="14" key="1">
    <citation type="journal article" date="2019" name="Int. J. Syst. Evol. Microbiol.">
        <title>The Global Catalogue of Microorganisms (GCM) 10K type strain sequencing project: providing services to taxonomists for standard genome sequencing and annotation.</title>
        <authorList>
            <consortium name="The Broad Institute Genomics Platform"/>
            <consortium name="The Broad Institute Genome Sequencing Center for Infectious Disease"/>
            <person name="Wu L."/>
            <person name="Ma J."/>
        </authorList>
    </citation>
    <scope>NUCLEOTIDE SEQUENCE [LARGE SCALE GENOMIC DNA]</scope>
    <source>
        <strain evidence="14">JCM 17705</strain>
    </source>
</reference>
<dbReference type="InterPro" id="IPR000971">
    <property type="entry name" value="Globin"/>
</dbReference>
<comment type="caution">
    <text evidence="13">The sequence shown here is derived from an EMBL/GenBank/DDBJ whole genome shotgun (WGS) entry which is preliminary data.</text>
</comment>
<keyword evidence="6" id="KW-0408">Iron</keyword>
<dbReference type="InterPro" id="IPR017938">
    <property type="entry name" value="Riboflavin_synthase-like_b-brl"/>
</dbReference>
<keyword evidence="4 10" id="KW-0561">Oxygen transport</keyword>
<evidence type="ECO:0000256" key="4">
    <source>
        <dbReference type="ARBA" id="ARBA00022621"/>
    </source>
</evidence>
<dbReference type="InterPro" id="IPR012292">
    <property type="entry name" value="Globin/Proto"/>
</dbReference>
<keyword evidence="5" id="KW-0479">Metal-binding</keyword>
<evidence type="ECO:0000256" key="10">
    <source>
        <dbReference type="RuleBase" id="RU000356"/>
    </source>
</evidence>
<evidence type="ECO:0000256" key="1">
    <source>
        <dbReference type="ARBA" id="ARBA00006401"/>
    </source>
</evidence>
<dbReference type="InterPro" id="IPR001433">
    <property type="entry name" value="OxRdtase_FAD/NAD-bd"/>
</dbReference>
<dbReference type="InterPro" id="IPR009050">
    <property type="entry name" value="Globin-like_sf"/>
</dbReference>
<accession>A0ABP8G6Y8</accession>
<dbReference type="Pfam" id="PF00042">
    <property type="entry name" value="Globin"/>
    <property type="match status" value="1"/>
</dbReference>
<dbReference type="PROSITE" id="PS01033">
    <property type="entry name" value="GLOBIN"/>
    <property type="match status" value="1"/>
</dbReference>
<name>A0ABP8G6Y8_9SPHI</name>
<dbReference type="CDD" id="cd06184">
    <property type="entry name" value="flavohem_like_fad_nad_binding"/>
    <property type="match status" value="1"/>
</dbReference>
<dbReference type="PROSITE" id="PS51384">
    <property type="entry name" value="FAD_FR"/>
    <property type="match status" value="1"/>
</dbReference>
<evidence type="ECO:0000256" key="5">
    <source>
        <dbReference type="ARBA" id="ARBA00022723"/>
    </source>
</evidence>
<dbReference type="EMBL" id="BAABFT010000003">
    <property type="protein sequence ID" value="GAA4318492.1"/>
    <property type="molecule type" value="Genomic_DNA"/>
</dbReference>
<comment type="similarity">
    <text evidence="10">Belongs to the globin family.</text>
</comment>
<feature type="domain" description="FAD-binding FR-type" evidence="12">
    <location>
        <begin position="151"/>
        <end position="262"/>
    </location>
</feature>
<comment type="similarity">
    <text evidence="1">In the C-terminal section; belongs to the flavoprotein pyridine nucleotide cytochrome reductase family.</text>
</comment>
<gene>
    <name evidence="13" type="primary">hmpA_1</name>
    <name evidence="13" type="ORF">GCM10023149_16620</name>
</gene>
<dbReference type="EC" id="1.14.12.17" evidence="2"/>
<dbReference type="CDD" id="cd14779">
    <property type="entry name" value="FHP_Ae-globin-like"/>
    <property type="match status" value="1"/>
</dbReference>
<evidence type="ECO:0000256" key="7">
    <source>
        <dbReference type="ARBA" id="ARBA00023027"/>
    </source>
</evidence>
<feature type="domain" description="Globin" evidence="11">
    <location>
        <begin position="1"/>
        <end position="137"/>
    </location>
</feature>
<evidence type="ECO:0000256" key="6">
    <source>
        <dbReference type="ARBA" id="ARBA00023004"/>
    </source>
</evidence>
<proteinExistence type="inferred from homology"/>
<keyword evidence="10" id="KW-0813">Transport</keyword>
<organism evidence="13 14">
    <name type="scientific">Mucilaginibacter gynuensis</name>
    <dbReference type="NCBI Taxonomy" id="1302236"/>
    <lineage>
        <taxon>Bacteria</taxon>
        <taxon>Pseudomonadati</taxon>
        <taxon>Bacteroidota</taxon>
        <taxon>Sphingobacteriia</taxon>
        <taxon>Sphingobacteriales</taxon>
        <taxon>Sphingobacteriaceae</taxon>
        <taxon>Mucilaginibacter</taxon>
    </lineage>
</organism>
<dbReference type="Gene3D" id="1.10.490.10">
    <property type="entry name" value="Globins"/>
    <property type="match status" value="1"/>
</dbReference>
<dbReference type="SUPFAM" id="SSF46458">
    <property type="entry name" value="Globin-like"/>
    <property type="match status" value="1"/>
</dbReference>
<dbReference type="SUPFAM" id="SSF63380">
    <property type="entry name" value="Riboflavin synthase domain-like"/>
    <property type="match status" value="1"/>
</dbReference>
<evidence type="ECO:0000259" key="12">
    <source>
        <dbReference type="PROSITE" id="PS51384"/>
    </source>
</evidence>
<keyword evidence="7" id="KW-0520">NAD</keyword>
<protein>
    <recommendedName>
        <fullName evidence="2">nitric oxide dioxygenase</fullName>
        <ecNumber evidence="2">1.14.12.17</ecNumber>
    </recommendedName>
</protein>
<evidence type="ECO:0000259" key="11">
    <source>
        <dbReference type="PROSITE" id="PS01033"/>
    </source>
</evidence>
<dbReference type="RefSeq" id="WP_345210567.1">
    <property type="nucleotide sequence ID" value="NZ_BAABFT010000003.1"/>
</dbReference>
<evidence type="ECO:0000256" key="8">
    <source>
        <dbReference type="ARBA" id="ARBA00048649"/>
    </source>
</evidence>
<dbReference type="PANTHER" id="PTHR43396">
    <property type="entry name" value="FLAVOHEMOPROTEIN"/>
    <property type="match status" value="1"/>
</dbReference>
<dbReference type="PRINTS" id="PR00406">
    <property type="entry name" value="CYTB5RDTASE"/>
</dbReference>
<comment type="catalytic activity">
    <reaction evidence="9">
        <text>2 nitric oxide + NADPH + 2 O2 = 2 nitrate + NADP(+) + H(+)</text>
        <dbReference type="Rhea" id="RHEA:19465"/>
        <dbReference type="ChEBI" id="CHEBI:15378"/>
        <dbReference type="ChEBI" id="CHEBI:15379"/>
        <dbReference type="ChEBI" id="CHEBI:16480"/>
        <dbReference type="ChEBI" id="CHEBI:17632"/>
        <dbReference type="ChEBI" id="CHEBI:57783"/>
        <dbReference type="ChEBI" id="CHEBI:58349"/>
        <dbReference type="EC" id="1.14.12.17"/>
    </reaction>
</comment>
<evidence type="ECO:0000313" key="14">
    <source>
        <dbReference type="Proteomes" id="UP001500582"/>
    </source>
</evidence>
<keyword evidence="14" id="KW-1185">Reference proteome</keyword>
<dbReference type="InterPro" id="IPR039261">
    <property type="entry name" value="FNR_nucleotide-bd"/>
</dbReference>
<dbReference type="PANTHER" id="PTHR43396:SF3">
    <property type="entry name" value="FLAVOHEMOPROTEIN"/>
    <property type="match status" value="1"/>
</dbReference>
<dbReference type="Proteomes" id="UP001500582">
    <property type="component" value="Unassembled WGS sequence"/>
</dbReference>
<dbReference type="InterPro" id="IPR017927">
    <property type="entry name" value="FAD-bd_FR_type"/>
</dbReference>
<sequence length="403" mass="44892">MTKDQEALITATVPVLRENGVLLTKYFYNRMFTHHPELKNLFNMGNQKSDKQQTALALAVLAYAENIANPMVLLPVVDRIGHKHVSLDIRPEHYIIVGKHLIASIQEVLGEAATPAIVDAWTAAYQQLAALMSGHEAGIYQQKTNTEYGWTGWRPFVVKQKIAESAEITSFYLYPSDGGKVASHQPGQFISLRTFLPELKLNQARQYSISSAPNNEYYRISVKRELGKEIDTNGMISNRRHDHVHEGDVLEITAPSGNFVLADGLDAPVTLISGGVGLTPLLSMLQSLISNDHQHPVTWLHGCRNEGVHAFKHYVEAMASGFPNLAHYTFYNEPTEENKQAGIYAGFLDIAGIPEFNADPNAHYFVCGPAVFIQKQYRDLLAAGVDKDRIYFEEFGPQVLSLN</sequence>
<dbReference type="Pfam" id="PF00175">
    <property type="entry name" value="NAD_binding_1"/>
    <property type="match status" value="1"/>
</dbReference>
<dbReference type="SUPFAM" id="SSF52343">
    <property type="entry name" value="Ferredoxin reductase-like, C-terminal NADP-linked domain"/>
    <property type="match status" value="1"/>
</dbReference>
<evidence type="ECO:0000256" key="9">
    <source>
        <dbReference type="ARBA" id="ARBA00049433"/>
    </source>
</evidence>
<dbReference type="Gene3D" id="3.40.50.80">
    <property type="entry name" value="Nucleotide-binding domain of ferredoxin-NADP reductase (FNR) module"/>
    <property type="match status" value="1"/>
</dbReference>
<dbReference type="Gene3D" id="2.40.30.10">
    <property type="entry name" value="Translation factors"/>
    <property type="match status" value="1"/>
</dbReference>